<protein>
    <recommendedName>
        <fullName evidence="1">Lipocalin-like domain-containing protein</fullName>
    </recommendedName>
</protein>
<sequence>MVEYNNVEKDMFKSKILVFLLPILACLFTSCSLETDNDAGDLEGMWHLVKIEELATSTNTDVSNKLIFWSFQAKLLQLEDKTGAHSSYLYRFNINNNQLALSSPYLFDRENGDHPLTTYDTSLALYGIKTMTPTLQIESKKKGKLILSDGSVKLYFDKF</sequence>
<evidence type="ECO:0000313" key="2">
    <source>
        <dbReference type="EMBL" id="EEX17388.1"/>
    </source>
</evidence>
<name>C9MSR2_9BACT</name>
<proteinExistence type="predicted"/>
<feature type="domain" description="Lipocalin-like" evidence="1">
    <location>
        <begin position="28"/>
        <end position="159"/>
    </location>
</feature>
<dbReference type="EMBL" id="ACVA01000067">
    <property type="protein sequence ID" value="EEX17388.1"/>
    <property type="molecule type" value="Genomic_DNA"/>
</dbReference>
<organism evidence="2 3">
    <name type="scientific">Prevotella veroralis F0319</name>
    <dbReference type="NCBI Taxonomy" id="649761"/>
    <lineage>
        <taxon>Bacteria</taxon>
        <taxon>Pseudomonadati</taxon>
        <taxon>Bacteroidota</taxon>
        <taxon>Bacteroidia</taxon>
        <taxon>Bacteroidales</taxon>
        <taxon>Prevotellaceae</taxon>
        <taxon>Prevotella</taxon>
    </lineage>
</organism>
<dbReference type="Proteomes" id="UP000003327">
    <property type="component" value="Unassembled WGS sequence"/>
</dbReference>
<evidence type="ECO:0000313" key="3">
    <source>
        <dbReference type="Proteomes" id="UP000003327"/>
    </source>
</evidence>
<dbReference type="Gene3D" id="2.40.128.280">
    <property type="match status" value="1"/>
</dbReference>
<comment type="caution">
    <text evidence="2">The sequence shown here is derived from an EMBL/GenBank/DDBJ whole genome shotgun (WGS) entry which is preliminary data.</text>
</comment>
<dbReference type="HOGENOM" id="CLU_146038_0_0_10"/>
<keyword evidence="3" id="KW-1185">Reference proteome</keyword>
<accession>C9MSR2</accession>
<evidence type="ECO:0000259" key="1">
    <source>
        <dbReference type="Pfam" id="PF16585"/>
    </source>
</evidence>
<reference evidence="2 3" key="1">
    <citation type="submission" date="2009-09" db="EMBL/GenBank/DDBJ databases">
        <authorList>
            <person name="Weinstock G."/>
            <person name="Sodergren E."/>
            <person name="Clifton S."/>
            <person name="Fulton L."/>
            <person name="Fulton B."/>
            <person name="Courtney L."/>
            <person name="Fronick C."/>
            <person name="Harrison M."/>
            <person name="Strong C."/>
            <person name="Farmer C."/>
            <person name="Delahaunty K."/>
            <person name="Markovic C."/>
            <person name="Hall O."/>
            <person name="Minx P."/>
            <person name="Tomlinson C."/>
            <person name="Mitreva M."/>
            <person name="Nelson J."/>
            <person name="Hou S."/>
            <person name="Wollam A."/>
            <person name="Pepin K.H."/>
            <person name="Johnson M."/>
            <person name="Bhonagiri V."/>
            <person name="Nash W.E."/>
            <person name="Warren W."/>
            <person name="Chinwalla A."/>
            <person name="Mardis E.R."/>
            <person name="Wilson R.K."/>
        </authorList>
    </citation>
    <scope>NUCLEOTIDE SEQUENCE [LARGE SCALE GENOMIC DNA]</scope>
    <source>
        <strain evidence="2 3">F0319</strain>
    </source>
</reference>
<dbReference type="STRING" id="649761.HMPREF0973_02681"/>
<dbReference type="InterPro" id="IPR024311">
    <property type="entry name" value="Lipocalin-like"/>
</dbReference>
<gene>
    <name evidence="2" type="ORF">HMPREF0973_02681</name>
</gene>
<dbReference type="Pfam" id="PF16585">
    <property type="entry name" value="Lipocalin_8"/>
    <property type="match status" value="1"/>
</dbReference>
<dbReference type="AlphaFoldDB" id="C9MSR2"/>